<protein>
    <recommendedName>
        <fullName evidence="4">Histidine kinase</fullName>
    </recommendedName>
</protein>
<dbReference type="KEGG" id="stac:ABII15_36320"/>
<feature type="transmembrane region" description="Helical" evidence="2">
    <location>
        <begin position="32"/>
        <end position="49"/>
    </location>
</feature>
<reference evidence="3" key="1">
    <citation type="submission" date="2024-06" db="EMBL/GenBank/DDBJ databases">
        <title>Streptomyces sp. strain HUAS MG91 genome sequences.</title>
        <authorList>
            <person name="Mo P."/>
        </authorList>
    </citation>
    <scope>NUCLEOTIDE SEQUENCE</scope>
    <source>
        <strain evidence="3">HUAS MG91</strain>
    </source>
</reference>
<evidence type="ECO:0000313" key="3">
    <source>
        <dbReference type="EMBL" id="XCJ75104.1"/>
    </source>
</evidence>
<feature type="transmembrane region" description="Helical" evidence="2">
    <location>
        <begin position="158"/>
        <end position="175"/>
    </location>
</feature>
<keyword evidence="2" id="KW-1133">Transmembrane helix</keyword>
<name>A0AAU8J2S1_9ACTN</name>
<proteinExistence type="predicted"/>
<sequence>MRTPATHWRALTDPDGPSVGRQFRQPDLVPRAAPFALVAVAAMAGALVPKGDVESWPAYLGSTVLLVLCAGGFLLPWERLPGWSTVLVPLLHTASVLALILATGAASGIGLVLLVPLIWTALFHERWESVCVVTAVVAVQAISSIAQATPDVVVARRVVLWSALGGLIAVATHGLRDRIKSSLVANTELQAEVRELSLARERDRIAAGLREGVVRKVFDTGLELHGTAAMIAEGPARARLLRCVAELDEAIQALRQSVFDLGEDPEGPPGPAAGPVEPQDR</sequence>
<evidence type="ECO:0000256" key="2">
    <source>
        <dbReference type="SAM" id="Phobius"/>
    </source>
</evidence>
<accession>A0AAU8J2S1</accession>
<dbReference type="RefSeq" id="WP_353946538.1">
    <property type="nucleotide sequence ID" value="NZ_CP159534.1"/>
</dbReference>
<feature type="transmembrane region" description="Helical" evidence="2">
    <location>
        <begin position="97"/>
        <end position="122"/>
    </location>
</feature>
<gene>
    <name evidence="3" type="ORF">ABII15_36320</name>
</gene>
<organism evidence="3">
    <name type="scientific">Streptomyces tabacisoli</name>
    <dbReference type="NCBI Taxonomy" id="3156398"/>
    <lineage>
        <taxon>Bacteria</taxon>
        <taxon>Bacillati</taxon>
        <taxon>Actinomycetota</taxon>
        <taxon>Actinomycetes</taxon>
        <taxon>Kitasatosporales</taxon>
        <taxon>Streptomycetaceae</taxon>
        <taxon>Streptomyces</taxon>
    </lineage>
</organism>
<feature type="transmembrane region" description="Helical" evidence="2">
    <location>
        <begin position="129"/>
        <end position="146"/>
    </location>
</feature>
<evidence type="ECO:0008006" key="4">
    <source>
        <dbReference type="Google" id="ProtNLM"/>
    </source>
</evidence>
<evidence type="ECO:0000256" key="1">
    <source>
        <dbReference type="SAM" id="MobiDB-lite"/>
    </source>
</evidence>
<keyword evidence="2" id="KW-0472">Membrane</keyword>
<keyword evidence="2" id="KW-0812">Transmembrane</keyword>
<feature type="transmembrane region" description="Helical" evidence="2">
    <location>
        <begin position="56"/>
        <end position="77"/>
    </location>
</feature>
<dbReference type="EMBL" id="CP159534">
    <property type="protein sequence ID" value="XCJ75104.1"/>
    <property type="molecule type" value="Genomic_DNA"/>
</dbReference>
<dbReference type="AlphaFoldDB" id="A0AAU8J2S1"/>
<feature type="region of interest" description="Disordered" evidence="1">
    <location>
        <begin position="260"/>
        <end position="281"/>
    </location>
</feature>